<dbReference type="SUPFAM" id="SSF53383">
    <property type="entry name" value="PLP-dependent transferases"/>
    <property type="match status" value="1"/>
</dbReference>
<sequence length="396" mass="43058">MKLTPDVIRRMRAQMPALRRQIYVNWGGSGPSPLPVLREVDRVLKREAALGPFHPKVREEGRALFAALRKEVAELMAAGEDEIAFADNTTSGVNLAAAGIEWRLGDEVIVSDLEHPGGYLPWLVWRDRRRVKVRLLPTGASDKELLGRLDSLLRPQTRAVCMSHVAWLTGRRLPLKEIALRCRKVGALLVVDGAQSVGQMPVDAPALGADVYTLSGQKWLMGPQGTGAVFVKKGLQRRIREAAAGYRSAKEKALPTLTYLPHESAARFEVATVSPALFAGLRAAVARCLQAGPAAIEARVASLAGRLLEILRSDEGVEVLSPAGPAQSGLVSFRVRGVKAEEAVNALLGRHKVVLRSVDADPPAIRASIHYLNTEAEAERIGGAVLKLARRRKRKR</sequence>
<name>A0A932HWR5_UNCTE</name>
<evidence type="ECO:0000313" key="4">
    <source>
        <dbReference type="Proteomes" id="UP000782312"/>
    </source>
</evidence>
<accession>A0A932HWR5</accession>
<feature type="domain" description="Aminotransferase class V" evidence="2">
    <location>
        <begin position="28"/>
        <end position="380"/>
    </location>
</feature>
<evidence type="ECO:0000259" key="2">
    <source>
        <dbReference type="Pfam" id="PF00266"/>
    </source>
</evidence>
<evidence type="ECO:0000313" key="3">
    <source>
        <dbReference type="EMBL" id="MBI3127125.1"/>
    </source>
</evidence>
<dbReference type="Gene3D" id="3.90.1150.10">
    <property type="entry name" value="Aspartate Aminotransferase, domain 1"/>
    <property type="match status" value="1"/>
</dbReference>
<comment type="caution">
    <text evidence="3">The sequence shown here is derived from an EMBL/GenBank/DDBJ whole genome shotgun (WGS) entry which is preliminary data.</text>
</comment>
<dbReference type="InterPro" id="IPR015421">
    <property type="entry name" value="PyrdxlP-dep_Trfase_major"/>
</dbReference>
<keyword evidence="3" id="KW-0032">Aminotransferase</keyword>
<protein>
    <submittedName>
        <fullName evidence="3">Aminotransferase class V-fold PLP-dependent enzyme</fullName>
    </submittedName>
</protein>
<dbReference type="AlphaFoldDB" id="A0A932HWR5"/>
<dbReference type="GO" id="GO:0008483">
    <property type="term" value="F:transaminase activity"/>
    <property type="evidence" value="ECO:0007669"/>
    <property type="project" value="UniProtKB-KW"/>
</dbReference>
<dbReference type="Gene3D" id="3.40.640.10">
    <property type="entry name" value="Type I PLP-dependent aspartate aminotransferase-like (Major domain)"/>
    <property type="match status" value="1"/>
</dbReference>
<dbReference type="EMBL" id="JACPUR010000015">
    <property type="protein sequence ID" value="MBI3127125.1"/>
    <property type="molecule type" value="Genomic_DNA"/>
</dbReference>
<dbReference type="InterPro" id="IPR015424">
    <property type="entry name" value="PyrdxlP-dep_Trfase"/>
</dbReference>
<evidence type="ECO:0000256" key="1">
    <source>
        <dbReference type="ARBA" id="ARBA00022898"/>
    </source>
</evidence>
<dbReference type="InterPro" id="IPR015422">
    <property type="entry name" value="PyrdxlP-dep_Trfase_small"/>
</dbReference>
<organism evidence="3 4">
    <name type="scientific">Tectimicrobiota bacterium</name>
    <dbReference type="NCBI Taxonomy" id="2528274"/>
    <lineage>
        <taxon>Bacteria</taxon>
        <taxon>Pseudomonadati</taxon>
        <taxon>Nitrospinota/Tectimicrobiota group</taxon>
        <taxon>Candidatus Tectimicrobiota</taxon>
    </lineage>
</organism>
<reference evidence="3" key="1">
    <citation type="submission" date="2020-07" db="EMBL/GenBank/DDBJ databases">
        <title>Huge and variable diversity of episymbiotic CPR bacteria and DPANN archaea in groundwater ecosystems.</title>
        <authorList>
            <person name="He C.Y."/>
            <person name="Keren R."/>
            <person name="Whittaker M."/>
            <person name="Farag I.F."/>
            <person name="Doudna J."/>
            <person name="Cate J.H.D."/>
            <person name="Banfield J.F."/>
        </authorList>
    </citation>
    <scope>NUCLEOTIDE SEQUENCE</scope>
    <source>
        <strain evidence="3">NC_groundwater_763_Ag_S-0.2um_68_21</strain>
    </source>
</reference>
<keyword evidence="1" id="KW-0663">Pyridoxal phosphate</keyword>
<dbReference type="PANTHER" id="PTHR43586:SF4">
    <property type="entry name" value="ISOPENICILLIN N EPIMERASE"/>
    <property type="match status" value="1"/>
</dbReference>
<keyword evidence="3" id="KW-0808">Transferase</keyword>
<gene>
    <name evidence="3" type="ORF">HYZ11_05945</name>
</gene>
<dbReference type="Proteomes" id="UP000782312">
    <property type="component" value="Unassembled WGS sequence"/>
</dbReference>
<dbReference type="InterPro" id="IPR000192">
    <property type="entry name" value="Aminotrans_V_dom"/>
</dbReference>
<proteinExistence type="predicted"/>
<dbReference type="Pfam" id="PF00266">
    <property type="entry name" value="Aminotran_5"/>
    <property type="match status" value="1"/>
</dbReference>
<dbReference type="PANTHER" id="PTHR43586">
    <property type="entry name" value="CYSTEINE DESULFURASE"/>
    <property type="match status" value="1"/>
</dbReference>